<name>A0A450UYQ9_9GAMM</name>
<gene>
    <name evidence="2" type="ORF">BECKLFY1418A_GA0070994_107210</name>
</gene>
<dbReference type="EMBL" id="CAADFH010000072">
    <property type="protein sequence ID" value="VFJ97663.1"/>
    <property type="molecule type" value="Genomic_DNA"/>
</dbReference>
<keyword evidence="1" id="KW-0472">Membrane</keyword>
<evidence type="ECO:0000313" key="2">
    <source>
        <dbReference type="EMBL" id="VFJ97663.1"/>
    </source>
</evidence>
<feature type="transmembrane region" description="Helical" evidence="1">
    <location>
        <begin position="114"/>
        <end position="131"/>
    </location>
</feature>
<feature type="transmembrane region" description="Helical" evidence="1">
    <location>
        <begin position="88"/>
        <end position="107"/>
    </location>
</feature>
<feature type="transmembrane region" description="Helical" evidence="1">
    <location>
        <begin position="151"/>
        <end position="169"/>
    </location>
</feature>
<protein>
    <submittedName>
        <fullName evidence="2">Uncharacterized protein</fullName>
    </submittedName>
</protein>
<reference evidence="2" key="1">
    <citation type="submission" date="2019-02" db="EMBL/GenBank/DDBJ databases">
        <authorList>
            <person name="Gruber-Vodicka R. H."/>
            <person name="Seah K. B. B."/>
        </authorList>
    </citation>
    <scope>NUCLEOTIDE SEQUENCE</scope>
    <source>
        <strain evidence="2">BECK_M6</strain>
    </source>
</reference>
<sequence>MHEMWNDQSHPQRKRSRKIRLSRMRSTASCRAGTGIGRIAQCSSGLDGWCSLGGIDCRSGGCHYWGNPRWLDWKGSKGSRMMSLDSTAVVIIVALIGAAIFLAVEFLWKRDTDVIKSVGIALAIYGTYMGYQLIESALDGDSNDLPGTWREYLGIAGIVIIGLSFQYIIRSFRKITEKSGNERIDDDKE</sequence>
<dbReference type="AlphaFoldDB" id="A0A450UYQ9"/>
<proteinExistence type="predicted"/>
<organism evidence="2">
    <name type="scientific">Candidatus Kentrum sp. LFY</name>
    <dbReference type="NCBI Taxonomy" id="2126342"/>
    <lineage>
        <taxon>Bacteria</taxon>
        <taxon>Pseudomonadati</taxon>
        <taxon>Pseudomonadota</taxon>
        <taxon>Gammaproteobacteria</taxon>
        <taxon>Candidatus Kentrum</taxon>
    </lineage>
</organism>
<evidence type="ECO:0000256" key="1">
    <source>
        <dbReference type="SAM" id="Phobius"/>
    </source>
</evidence>
<keyword evidence="1" id="KW-0812">Transmembrane</keyword>
<accession>A0A450UYQ9</accession>
<keyword evidence="1" id="KW-1133">Transmembrane helix</keyword>